<dbReference type="InterPro" id="IPR045886">
    <property type="entry name" value="ThiF/MoeB/HesA"/>
</dbReference>
<evidence type="ECO:0000313" key="2">
    <source>
        <dbReference type="EMBL" id="NEL75158.1"/>
    </source>
</evidence>
<reference evidence="3 4" key="1">
    <citation type="submission" date="2018-02" db="EMBL/GenBank/DDBJ databases">
        <title>Characterization of Xanthomonas diversity in transplant houses and field plants.</title>
        <authorList>
            <person name="Abrahamian P."/>
            <person name="Timilsina S."/>
            <person name="Minsavage G.V."/>
            <person name="Goss E.M."/>
            <person name="Jones J.B."/>
            <person name="Vallad G.E."/>
        </authorList>
    </citation>
    <scope>NUCLEOTIDE SEQUENCE [LARGE SCALE GENOMIC DNA]</scope>
    <source>
        <strain evidence="3 4">GEV2132</strain>
    </source>
</reference>
<feature type="domain" description="THIF-type NAD/FAD binding fold" evidence="1">
    <location>
        <begin position="301"/>
        <end position="505"/>
    </location>
</feature>
<name>A0A1L5RBN8_XANPE</name>
<evidence type="ECO:0000313" key="3">
    <source>
        <dbReference type="EMBL" id="RXD49946.1"/>
    </source>
</evidence>
<keyword evidence="2" id="KW-0548">Nucleotidyltransferase</keyword>
<reference evidence="2 5" key="2">
    <citation type="submission" date="2019-11" db="EMBL/GenBank/DDBJ databases">
        <title>Genome-resolved metagenomics to study the prevalence of co-infection and intraspecific heterogeneity among plant pathogen metapopulations.</title>
        <authorList>
            <person name="Newberry E."/>
            <person name="Bhandari R."/>
            <person name="Kemble J."/>
            <person name="Sikora E."/>
            <person name="Potnis N."/>
        </authorList>
    </citation>
    <scope>NUCLEOTIDE SEQUENCE [LARGE SCALE GENOMIC DNA]</scope>
    <source>
        <strain evidence="2">Xp_Tom_Tuscaloosa_18b</strain>
    </source>
</reference>
<accession>A0A1L5RBN8</accession>
<sequence>MATKTGEIAAVRLPLPVDYLGTQRWLRLAFPTAFPRSSLSLRVEPSPWLVWPHAMKTGLCLHGFQEKPVSGSPEAIVNDSLRRFAKIVQMSLPTSSSDARKVEFERESMSYWKMQHRASAQSVNLVQRPSGSGALLAVTDPRLDRRIGGEPVWLAQTADAIASHLEAVLGQRVKIRDAARAGFYVKLETYPDIKAPLPGELFDWLRPHLTSESYSQLISWFGESCSIVSRWIALELPGDAGAPIYCLNLRDRSLAQNKAVKLGVRAGRRVKVKFSNPDITLSQSAINILDRAEILSRDRNSKLDVLASARVIVVGQGSLGAPVALHLARSGVGHLTLVDPDELTASNLGRHVLGASDLGRNKAEAMCARLRSDVPIVTIKAIPSYVELALIKNREDFQKADLIVVTSADWESEEMLWRAKSVGASWKLIQAWSEPHALVGHALVAADVSADAKSLFEDNGRFRHKYTNWPRGDSVPLPACGQSFIPGGGLGVSAIASMVAAAVIEQLTSDSKDILWISRISNPQRVSALEGEYVGPELPDGATEMTLRRPWPEVFPNA</sequence>
<dbReference type="GO" id="GO:0016779">
    <property type="term" value="F:nucleotidyltransferase activity"/>
    <property type="evidence" value="ECO:0007669"/>
    <property type="project" value="UniProtKB-KW"/>
</dbReference>
<dbReference type="PANTHER" id="PTHR43267:SF1">
    <property type="entry name" value="TRNA THREONYLCARBAMOYLADENOSINE DEHYDRATASE"/>
    <property type="match status" value="1"/>
</dbReference>
<dbReference type="GO" id="GO:0008641">
    <property type="term" value="F:ubiquitin-like modifier activating enzyme activity"/>
    <property type="evidence" value="ECO:0007669"/>
    <property type="project" value="InterPro"/>
</dbReference>
<protein>
    <submittedName>
        <fullName evidence="2">ThiF family adenylyltransferase</fullName>
    </submittedName>
</protein>
<dbReference type="Gene3D" id="3.40.50.720">
    <property type="entry name" value="NAD(P)-binding Rossmann-like Domain"/>
    <property type="match status" value="1"/>
</dbReference>
<dbReference type="EMBL" id="PUUL01000132">
    <property type="protein sequence ID" value="RXD49946.1"/>
    <property type="molecule type" value="Genomic_DNA"/>
</dbReference>
<gene>
    <name evidence="3" type="ORF">DB769_20080</name>
    <name evidence="2" type="ORF">G3W61_02625</name>
</gene>
<dbReference type="Proteomes" id="UP000289372">
    <property type="component" value="Unassembled WGS sequence"/>
</dbReference>
<keyword evidence="2" id="KW-0808">Transferase</keyword>
<dbReference type="AlphaFoldDB" id="A0A1L5RBN8"/>
<dbReference type="InterPro" id="IPR000594">
    <property type="entry name" value="ThiF_NAD_FAD-bd"/>
</dbReference>
<dbReference type="GO" id="GO:0061504">
    <property type="term" value="P:cyclic threonylcarbamoyladenosine biosynthetic process"/>
    <property type="evidence" value="ECO:0007669"/>
    <property type="project" value="TreeGrafter"/>
</dbReference>
<dbReference type="Pfam" id="PF00899">
    <property type="entry name" value="ThiF"/>
    <property type="match status" value="1"/>
</dbReference>
<dbReference type="Proteomes" id="UP000471082">
    <property type="component" value="Unassembled WGS sequence"/>
</dbReference>
<organism evidence="2 5">
    <name type="scientific">Xanthomonas perforans</name>
    <dbReference type="NCBI Taxonomy" id="442694"/>
    <lineage>
        <taxon>Bacteria</taxon>
        <taxon>Pseudomonadati</taxon>
        <taxon>Pseudomonadota</taxon>
        <taxon>Gammaproteobacteria</taxon>
        <taxon>Lysobacterales</taxon>
        <taxon>Lysobacteraceae</taxon>
        <taxon>Xanthomonas</taxon>
    </lineage>
</organism>
<dbReference type="KEGG" id="xpe:BJD13_16345"/>
<dbReference type="EMBL" id="JAAGYU010000006">
    <property type="protein sequence ID" value="NEL75158.1"/>
    <property type="molecule type" value="Genomic_DNA"/>
</dbReference>
<comment type="caution">
    <text evidence="2">The sequence shown here is derived from an EMBL/GenBank/DDBJ whole genome shotgun (WGS) entry which is preliminary data.</text>
</comment>
<evidence type="ECO:0000313" key="4">
    <source>
        <dbReference type="Proteomes" id="UP000289372"/>
    </source>
</evidence>
<dbReference type="PANTHER" id="PTHR43267">
    <property type="entry name" value="TRNA THREONYLCARBAMOYLADENOSINE DEHYDRATASE"/>
    <property type="match status" value="1"/>
</dbReference>
<evidence type="ECO:0000313" key="5">
    <source>
        <dbReference type="Proteomes" id="UP000471082"/>
    </source>
</evidence>
<dbReference type="InterPro" id="IPR035985">
    <property type="entry name" value="Ubiquitin-activating_enz"/>
</dbReference>
<dbReference type="CDD" id="cd01483">
    <property type="entry name" value="E1_enzyme_family"/>
    <property type="match status" value="1"/>
</dbReference>
<dbReference type="SUPFAM" id="SSF69572">
    <property type="entry name" value="Activating enzymes of the ubiquitin-like proteins"/>
    <property type="match status" value="1"/>
</dbReference>
<dbReference type="GO" id="GO:0061503">
    <property type="term" value="F:tRNA threonylcarbamoyladenosine dehydratase"/>
    <property type="evidence" value="ECO:0007669"/>
    <property type="project" value="TreeGrafter"/>
</dbReference>
<evidence type="ECO:0000259" key="1">
    <source>
        <dbReference type="Pfam" id="PF00899"/>
    </source>
</evidence>
<proteinExistence type="predicted"/>